<name>A0A101KSQ8_RHILI</name>
<dbReference type="AlphaFoldDB" id="A0A101KSQ8"/>
<evidence type="ECO:0000313" key="2">
    <source>
        <dbReference type="Proteomes" id="UP000053176"/>
    </source>
</evidence>
<accession>A0A101KSQ8</accession>
<dbReference type="Proteomes" id="UP000053176">
    <property type="component" value="Unassembled WGS sequence"/>
</dbReference>
<gene>
    <name evidence="1" type="ORF">AU467_22520</name>
</gene>
<dbReference type="EMBL" id="LPWA01000107">
    <property type="protein sequence ID" value="KUM26319.1"/>
    <property type="molecule type" value="Genomic_DNA"/>
</dbReference>
<reference evidence="1 2" key="1">
    <citation type="submission" date="2015-12" db="EMBL/GenBank/DDBJ databases">
        <title>Draft genome sequence of Mesorhizobium sp. UFLA 01-765, a multitolerant efficient symbiont and plant-growth promoting strain isolated from Zn-mining soil using Leucaena leucocephala as a trap plant.</title>
        <authorList>
            <person name="Rangel W.M."/>
            <person name="Thijs S."/>
            <person name="Longatti S.M."/>
            <person name="Moreira F.M."/>
            <person name="Weyens N."/>
            <person name="Vangronsveld J."/>
            <person name="Van Hamme J.D."/>
            <person name="Bottos E.M."/>
            <person name="Rineau F."/>
        </authorList>
    </citation>
    <scope>NUCLEOTIDE SEQUENCE [LARGE SCALE GENOMIC DNA]</scope>
    <source>
        <strain evidence="1 2">UFLA 01-765</strain>
    </source>
</reference>
<proteinExistence type="predicted"/>
<organism evidence="1 2">
    <name type="scientific">Rhizobium loti</name>
    <name type="common">Mesorhizobium loti</name>
    <dbReference type="NCBI Taxonomy" id="381"/>
    <lineage>
        <taxon>Bacteria</taxon>
        <taxon>Pseudomonadati</taxon>
        <taxon>Pseudomonadota</taxon>
        <taxon>Alphaproteobacteria</taxon>
        <taxon>Hyphomicrobiales</taxon>
        <taxon>Phyllobacteriaceae</taxon>
        <taxon>Mesorhizobium</taxon>
    </lineage>
</organism>
<comment type="caution">
    <text evidence="1">The sequence shown here is derived from an EMBL/GenBank/DDBJ whole genome shotgun (WGS) entry which is preliminary data.</text>
</comment>
<sequence>MCAFFRGLLQNLDGVAGTEPNARGILPELMHTAGFRSVEETLVMPTPSGSIALYRRYRP</sequence>
<evidence type="ECO:0000313" key="1">
    <source>
        <dbReference type="EMBL" id="KUM26319.1"/>
    </source>
</evidence>
<protein>
    <submittedName>
        <fullName evidence="1">Uncharacterized protein</fullName>
    </submittedName>
</protein>